<organism evidence="1">
    <name type="scientific">Drosophila melanogaster</name>
    <name type="common">Fruit fly</name>
    <dbReference type="NCBI Taxonomy" id="7227"/>
    <lineage>
        <taxon>Eukaryota</taxon>
        <taxon>Metazoa</taxon>
        <taxon>Ecdysozoa</taxon>
        <taxon>Arthropoda</taxon>
        <taxon>Hexapoda</taxon>
        <taxon>Insecta</taxon>
        <taxon>Pterygota</taxon>
        <taxon>Neoptera</taxon>
        <taxon>Endopterygota</taxon>
        <taxon>Diptera</taxon>
        <taxon>Brachycera</taxon>
        <taxon>Muscomorpha</taxon>
        <taxon>Ephydroidea</taxon>
        <taxon>Drosophilidae</taxon>
        <taxon>Drosophila</taxon>
        <taxon>Sophophora</taxon>
    </lineage>
</organism>
<proteinExistence type="predicted"/>
<name>Q6IG26_DROME</name>
<reference evidence="1" key="1">
    <citation type="journal article" date="2003" name="Genome Biol.">
        <title>An integrated gene annotation and transcriptional profiling approach towards the full gene content of the Drosophila genome.</title>
        <authorList>
            <person name="Hild M."/>
            <person name="Beckmann B."/>
            <person name="Haas S.A."/>
            <person name="Koch B."/>
            <person name="Solovyev V."/>
            <person name="Busold C."/>
            <person name="Fellenberg K."/>
            <person name="Boutros M."/>
            <person name="Vingron M."/>
            <person name="Sauer F."/>
            <person name="Hoheisel J.D."/>
            <person name="Paro R."/>
        </authorList>
    </citation>
    <scope>NUCLEOTIDE SEQUENCE</scope>
</reference>
<evidence type="ECO:0000313" key="1">
    <source>
        <dbReference type="EMBL" id="DAA02638.1"/>
    </source>
</evidence>
<gene>
    <name evidence="1" type="ORF">HDC07406</name>
</gene>
<sequence length="73" mass="8101">MVGSHLRRAPTKFMGLGCGFDFGQGALTLNLVHARRRMANVNFERLCRLGPTRMYRPSGAKSGRMMAHEHGQG</sequence>
<dbReference type="EMBL" id="BK003940">
    <property type="protein sequence ID" value="DAA02638.1"/>
    <property type="molecule type" value="Genomic_DNA"/>
</dbReference>
<accession>Q6IG26</accession>
<dbReference type="AlphaFoldDB" id="Q6IG26"/>
<protein>
    <submittedName>
        <fullName evidence="1">HDC07406</fullName>
    </submittedName>
</protein>